<feature type="signal peptide" evidence="2">
    <location>
        <begin position="1"/>
        <end position="16"/>
    </location>
</feature>
<gene>
    <name evidence="3" type="ORF">SCF082_LOCUS4989</name>
</gene>
<protein>
    <recommendedName>
        <fullName evidence="5">Altered inheritance of mitochondria protein 24, mitochondrial</fullName>
    </recommendedName>
</protein>
<feature type="chain" id="PRO_5047006952" description="Altered inheritance of mitochondria protein 24, mitochondrial" evidence="2">
    <location>
        <begin position="17"/>
        <end position="562"/>
    </location>
</feature>
<evidence type="ECO:0000256" key="1">
    <source>
        <dbReference type="SAM" id="Phobius"/>
    </source>
</evidence>
<sequence length="562" mass="61562">MKSFVIWMSIAYLADAKEIQAPASVLFVDDAAMDSEEIQCATALLQSSKGHRPASTSGGWEAAWRSFRQTVESRETSVEESVNVLRSKLPSLQEDPGLRDLVHQHFESFALCDAQLKSSLDAGKQLNTTYQQWKEVQDTCSSQEKQLASEVAACRDLPCREASHQRLHEKRAECSSIGHAAKAARCLRSDKGGICEAYQTCRKSMSLAFSRAAEALRHSFPKKGLTTARWALEAVRCLEAQTARLGAELAKEELVRALDACEHRASALVEVRPPPALPCEEVKQEEGCDETSSLQDLAGVLDEDLVSGVSFMQEEDSVLLPMHQALASPLATPVCLLLAFFTLAMLLVRCWMTLRGVRPSAPKSVDAWCVSRLETKLSLENEEGWLCAELVVPKKSHCTIFVPDIGRNGGTALVTDKMGQTMFRSSTVEVDGELQISLRRPNGQMLANGQLSGQSSCQIFQGAEPFASIEWEDAQRSWFSKSMPGAFTVRSSSGVVLLRVENVDGALRFSDDFGAVGVAKHEAGILRVEVRSERNTDLGLVTLSALSIRSFSEVTERKPGAF</sequence>
<keyword evidence="1" id="KW-0472">Membrane</keyword>
<keyword evidence="2" id="KW-0732">Signal</keyword>
<accession>A0ABP0I2U6</accession>
<feature type="transmembrane region" description="Helical" evidence="1">
    <location>
        <begin position="330"/>
        <end position="348"/>
    </location>
</feature>
<reference evidence="3 4" key="1">
    <citation type="submission" date="2024-02" db="EMBL/GenBank/DDBJ databases">
        <authorList>
            <person name="Chen Y."/>
            <person name="Shah S."/>
            <person name="Dougan E. K."/>
            <person name="Thang M."/>
            <person name="Chan C."/>
        </authorList>
    </citation>
    <scope>NUCLEOTIDE SEQUENCE [LARGE SCALE GENOMIC DNA]</scope>
</reference>
<keyword evidence="1" id="KW-1133">Transmembrane helix</keyword>
<dbReference type="Proteomes" id="UP001642464">
    <property type="component" value="Unassembled WGS sequence"/>
</dbReference>
<evidence type="ECO:0008006" key="5">
    <source>
        <dbReference type="Google" id="ProtNLM"/>
    </source>
</evidence>
<dbReference type="EMBL" id="CAXAMM010002636">
    <property type="protein sequence ID" value="CAK8996912.1"/>
    <property type="molecule type" value="Genomic_DNA"/>
</dbReference>
<evidence type="ECO:0000313" key="4">
    <source>
        <dbReference type="Proteomes" id="UP001642464"/>
    </source>
</evidence>
<organism evidence="3 4">
    <name type="scientific">Durusdinium trenchii</name>
    <dbReference type="NCBI Taxonomy" id="1381693"/>
    <lineage>
        <taxon>Eukaryota</taxon>
        <taxon>Sar</taxon>
        <taxon>Alveolata</taxon>
        <taxon>Dinophyceae</taxon>
        <taxon>Suessiales</taxon>
        <taxon>Symbiodiniaceae</taxon>
        <taxon>Durusdinium</taxon>
    </lineage>
</organism>
<evidence type="ECO:0000256" key="2">
    <source>
        <dbReference type="SAM" id="SignalP"/>
    </source>
</evidence>
<proteinExistence type="predicted"/>
<comment type="caution">
    <text evidence="3">The sequence shown here is derived from an EMBL/GenBank/DDBJ whole genome shotgun (WGS) entry which is preliminary data.</text>
</comment>
<keyword evidence="1" id="KW-0812">Transmembrane</keyword>
<name>A0ABP0I2U6_9DINO</name>
<evidence type="ECO:0000313" key="3">
    <source>
        <dbReference type="EMBL" id="CAK8996912.1"/>
    </source>
</evidence>
<keyword evidence="4" id="KW-1185">Reference proteome</keyword>